<reference evidence="2 3" key="1">
    <citation type="submission" date="2012-02" db="EMBL/GenBank/DDBJ databases">
        <title>Improved High-Quality Draft Sequence of Rhizobium leguminosarum bv. trifolii WSM2297.</title>
        <authorList>
            <consortium name="US DOE Joint Genome Institute"/>
            <person name="Lucas S."/>
            <person name="Han J."/>
            <person name="Lapidus A."/>
            <person name="Cheng J.-F."/>
            <person name="Goodwin L."/>
            <person name="Pitluck S."/>
            <person name="Peters L."/>
            <person name="Ovchinnikova G."/>
            <person name="Zhang X."/>
            <person name="Detter J.C."/>
            <person name="Han C."/>
            <person name="Tapia R."/>
            <person name="Land M."/>
            <person name="Hauser L."/>
            <person name="Kyrpides N."/>
            <person name="Ivanova N."/>
            <person name="Pagani I."/>
            <person name="Brau L."/>
            <person name="Yates R."/>
            <person name="O'Hara G."/>
            <person name="Rui T."/>
            <person name="Howieson J."/>
            <person name="Reeve W."/>
            <person name="Woyke T."/>
        </authorList>
    </citation>
    <scope>NUCLEOTIDE SEQUENCE [LARGE SCALE GENOMIC DNA]</scope>
    <source>
        <strain evidence="2 3">WSM2297</strain>
    </source>
</reference>
<protein>
    <submittedName>
        <fullName evidence="2">Flp pilus assembly protein, pilin Flp</fullName>
    </submittedName>
</protein>
<dbReference type="OrthoDB" id="5325135at2"/>
<proteinExistence type="predicted"/>
<evidence type="ECO:0000256" key="1">
    <source>
        <dbReference type="SAM" id="Phobius"/>
    </source>
</evidence>
<dbReference type="RefSeq" id="WP_003582563.1">
    <property type="nucleotide sequence ID" value="NZ_JH719395.1"/>
</dbReference>
<evidence type="ECO:0000313" key="2">
    <source>
        <dbReference type="EMBL" id="EJC81471.1"/>
    </source>
</evidence>
<dbReference type="InterPro" id="IPR007047">
    <property type="entry name" value="Flp_Fap"/>
</dbReference>
<dbReference type="Proteomes" id="UP000005732">
    <property type="component" value="Unassembled WGS sequence"/>
</dbReference>
<dbReference type="HOGENOM" id="CLU_171854_5_0_5"/>
<sequence length="55" mass="5632">MHILKAFLADNRGATAIEYGLIAALIGGAIVSAFGIFTGSLQAIFNVIGNNLPAN</sequence>
<dbReference type="Pfam" id="PF04964">
    <property type="entry name" value="Flp_Fap"/>
    <property type="match status" value="1"/>
</dbReference>
<dbReference type="AlphaFoldDB" id="J0W6S2"/>
<accession>J0W6S2</accession>
<name>J0W6S2_RHILT</name>
<dbReference type="EMBL" id="JH719395">
    <property type="protein sequence ID" value="EJC81471.1"/>
    <property type="molecule type" value="Genomic_DNA"/>
</dbReference>
<keyword evidence="1" id="KW-1133">Transmembrane helix</keyword>
<evidence type="ECO:0000313" key="3">
    <source>
        <dbReference type="Proteomes" id="UP000005732"/>
    </source>
</evidence>
<organism evidence="2 3">
    <name type="scientific">Rhizobium leguminosarum bv. trifolii WSM2297</name>
    <dbReference type="NCBI Taxonomy" id="754762"/>
    <lineage>
        <taxon>Bacteria</taxon>
        <taxon>Pseudomonadati</taxon>
        <taxon>Pseudomonadota</taxon>
        <taxon>Alphaproteobacteria</taxon>
        <taxon>Hyphomicrobiales</taxon>
        <taxon>Rhizobiaceae</taxon>
        <taxon>Rhizobium/Agrobacterium group</taxon>
        <taxon>Rhizobium</taxon>
    </lineage>
</organism>
<gene>
    <name evidence="2" type="ORF">Rleg4DRAFT_3154</name>
</gene>
<feature type="transmembrane region" description="Helical" evidence="1">
    <location>
        <begin position="21"/>
        <end position="45"/>
    </location>
</feature>
<keyword evidence="1" id="KW-0812">Transmembrane</keyword>
<keyword evidence="1" id="KW-0472">Membrane</keyword>